<reference evidence="2 3" key="1">
    <citation type="submission" date="2018-05" db="EMBL/GenBank/DDBJ databases">
        <title>Genomic Encyclopedia of Archaeal and Bacterial Type Strains, Phase II (KMG-II): from individual species to whole genera.</title>
        <authorList>
            <person name="Goeker M."/>
        </authorList>
    </citation>
    <scope>NUCLEOTIDE SEQUENCE [LARGE SCALE GENOMIC DNA]</scope>
    <source>
        <strain evidence="2 3">DSM 22637</strain>
    </source>
</reference>
<dbReference type="AlphaFoldDB" id="A0A316DMN6"/>
<proteinExistence type="predicted"/>
<keyword evidence="3" id="KW-1185">Reference proteome</keyword>
<accession>A0A316DMN6</accession>
<evidence type="ECO:0008006" key="4">
    <source>
        <dbReference type="Google" id="ProtNLM"/>
    </source>
</evidence>
<sequence>MKKLVFILCLLLSFMSLKAQETYTVDGETLQLKTEVDGNLDLLWNIIDGQYRYFVRTENGSIQELVNTKNPDTKKYQEQYKTTLNQLTKDYGLSAEKVNLTLASLKDYINMYNSTSDLNYSYEPRAKLKSRLGVFGGVTNQPFVNNPNNTSVPFFGAEFEIYGDSRFKRHAGYFNLRTALEADDFKYASTELGLGYRFRFINKSNFSIYGNLTFVTYTFYNQTTTYEDSTNPGSYITEDQSGSNLEAPFIFGLGSDIKITKNGYLTLAYNNLFALFIENQGNFPIDFALGFKFNL</sequence>
<evidence type="ECO:0000256" key="1">
    <source>
        <dbReference type="SAM" id="SignalP"/>
    </source>
</evidence>
<dbReference type="EMBL" id="QGGP01000003">
    <property type="protein sequence ID" value="PWK19006.1"/>
    <property type="molecule type" value="Genomic_DNA"/>
</dbReference>
<comment type="caution">
    <text evidence="2">The sequence shown here is derived from an EMBL/GenBank/DDBJ whole genome shotgun (WGS) entry which is preliminary data.</text>
</comment>
<keyword evidence="1" id="KW-0732">Signal</keyword>
<protein>
    <recommendedName>
        <fullName evidence="4">Outer membrane protein with beta-barrel domain</fullName>
    </recommendedName>
</protein>
<gene>
    <name evidence="2" type="ORF">LX78_01483</name>
</gene>
<feature type="signal peptide" evidence="1">
    <location>
        <begin position="1"/>
        <end position="19"/>
    </location>
</feature>
<dbReference type="RefSeq" id="WP_109682016.1">
    <property type="nucleotide sequence ID" value="NZ_QGGP01000003.1"/>
</dbReference>
<evidence type="ECO:0000313" key="2">
    <source>
        <dbReference type="EMBL" id="PWK19006.1"/>
    </source>
</evidence>
<evidence type="ECO:0000313" key="3">
    <source>
        <dbReference type="Proteomes" id="UP000245430"/>
    </source>
</evidence>
<organism evidence="2 3">
    <name type="scientific">Xanthomarina spongicola</name>
    <dbReference type="NCBI Taxonomy" id="570520"/>
    <lineage>
        <taxon>Bacteria</taxon>
        <taxon>Pseudomonadati</taxon>
        <taxon>Bacteroidota</taxon>
        <taxon>Flavobacteriia</taxon>
        <taxon>Flavobacteriales</taxon>
        <taxon>Flavobacteriaceae</taxon>
        <taxon>Xanthomarina</taxon>
    </lineage>
</organism>
<feature type="chain" id="PRO_5016259276" description="Outer membrane protein with beta-barrel domain" evidence="1">
    <location>
        <begin position="20"/>
        <end position="295"/>
    </location>
</feature>
<dbReference type="Proteomes" id="UP000245430">
    <property type="component" value="Unassembled WGS sequence"/>
</dbReference>
<dbReference type="OrthoDB" id="1411114at2"/>
<name>A0A316DMN6_9FLAO</name>